<accession>A0ABM3Y0F2</accession>
<evidence type="ECO:0000256" key="10">
    <source>
        <dbReference type="ARBA" id="ARBA00029863"/>
    </source>
</evidence>
<evidence type="ECO:0000256" key="13">
    <source>
        <dbReference type="ARBA" id="ARBA00073749"/>
    </source>
</evidence>
<keyword evidence="8" id="KW-0496">Mitochondrion</keyword>
<dbReference type="Gene3D" id="6.10.280.200">
    <property type="match status" value="1"/>
</dbReference>
<dbReference type="SUPFAM" id="SSF111357">
    <property type="entry name" value="Mitochondrial ATP synthase coupling factor 6"/>
    <property type="match status" value="1"/>
</dbReference>
<evidence type="ECO:0000256" key="4">
    <source>
        <dbReference type="ARBA" id="ARBA00022547"/>
    </source>
</evidence>
<comment type="similarity">
    <text evidence="2">Belongs to the eukaryotic ATPase subunit F6 family.</text>
</comment>
<dbReference type="InterPro" id="IPR036204">
    <property type="entry name" value="ATP_synth_f6_sf_mt"/>
</dbReference>
<keyword evidence="15" id="KW-1185">Reference proteome</keyword>
<feature type="region of interest" description="Disordered" evidence="14">
    <location>
        <begin position="125"/>
        <end position="152"/>
    </location>
</feature>
<dbReference type="PANTHER" id="PTHR12441">
    <property type="entry name" value="ATP SYNTHASE COUPLING FACTOR 6, MITOCHONDRIAL"/>
    <property type="match status" value="1"/>
</dbReference>
<keyword evidence="4" id="KW-0138">CF(0)</keyword>
<evidence type="ECO:0000256" key="12">
    <source>
        <dbReference type="ARBA" id="ARBA00064647"/>
    </source>
</evidence>
<name>A0ABM3Y0F2_ERIEU</name>
<gene>
    <name evidence="16" type="primary">ATP5PF</name>
</gene>
<evidence type="ECO:0000313" key="16">
    <source>
        <dbReference type="RefSeq" id="XP_060054551.1"/>
    </source>
</evidence>
<reference evidence="16" key="1">
    <citation type="submission" date="2025-08" db="UniProtKB">
        <authorList>
            <consortium name="RefSeq"/>
        </authorList>
    </citation>
    <scope>IDENTIFICATION</scope>
</reference>
<keyword evidence="6" id="KW-0999">Mitochondrion inner membrane</keyword>
<comment type="subcellular location">
    <subcellularLocation>
        <location evidence="1">Mitochondrion inner membrane</location>
    </subcellularLocation>
</comment>
<evidence type="ECO:0000256" key="3">
    <source>
        <dbReference type="ARBA" id="ARBA00022448"/>
    </source>
</evidence>
<protein>
    <recommendedName>
        <fullName evidence="13">ATP synthase peripheral stalk subunit F6, mitochondrial</fullName>
    </recommendedName>
    <alternativeName>
        <fullName evidence="10">ATP synthase peripheral stalk subunit F6</fullName>
    </alternativeName>
</protein>
<comment type="subunit">
    <text evidence="12">Component of the ATP synthase complex composed at least of ATP5F1A/subunit alpha, ATP5F1B/subunit beta, ATP5MC1/subunit c (homooctomer), MT-ATP6/subunit a, MT-ATP8/subunit 8, ATP5ME/subunit e, ATP5MF/subunit f, ATP5MG/subunit g, ATP5MK/subunit k, ATP5MJ/subunit j, ATP5F1C/subunit gamma, ATP5F1D/subunit delta, ATP5F1E/subunit epsilon, ATP5PF/subunit F6, ATP5PB/subunit b, ATP5PD/subunit d, ATP5PO/subunit OSCP. ATP synthase complex consists of a soluble F(1) head domain (subunits alpha(3) and beta(3)) - the catalytic core - and a membrane F(0) domain - the membrane proton channel (subunits c, a, 8, e, f, g, k and j). These two domains are linked by a central stalk (subunits gamma, delta, and epsilon) rotating inside the F1 region and a stationary peripheral stalk (subunits F6, b, d, and OSCP).</text>
</comment>
<dbReference type="GeneID" id="103110618"/>
<keyword evidence="7" id="KW-0406">Ion transport</keyword>
<keyword evidence="9" id="KW-0472">Membrane</keyword>
<evidence type="ECO:0000256" key="14">
    <source>
        <dbReference type="SAM" id="MobiDB-lite"/>
    </source>
</evidence>
<dbReference type="InterPro" id="IPR008387">
    <property type="entry name" value="ATP_synth_f6_mt"/>
</dbReference>
<proteinExistence type="inferred from homology"/>
<evidence type="ECO:0000256" key="8">
    <source>
        <dbReference type="ARBA" id="ARBA00023128"/>
    </source>
</evidence>
<evidence type="ECO:0000256" key="7">
    <source>
        <dbReference type="ARBA" id="ARBA00023065"/>
    </source>
</evidence>
<evidence type="ECO:0000256" key="6">
    <source>
        <dbReference type="ARBA" id="ARBA00022792"/>
    </source>
</evidence>
<dbReference type="Pfam" id="PF05511">
    <property type="entry name" value="ATP-synt_F6"/>
    <property type="match status" value="1"/>
</dbReference>
<evidence type="ECO:0000313" key="15">
    <source>
        <dbReference type="Proteomes" id="UP001652624"/>
    </source>
</evidence>
<dbReference type="Proteomes" id="UP001652624">
    <property type="component" value="Chromosome 9"/>
</dbReference>
<dbReference type="PANTHER" id="PTHR12441:SF10">
    <property type="entry name" value="ATP SYNTHASE-COUPLING FACTOR 6, MITOCHONDRIAL"/>
    <property type="match status" value="1"/>
</dbReference>
<evidence type="ECO:0000256" key="9">
    <source>
        <dbReference type="ARBA" id="ARBA00023136"/>
    </source>
</evidence>
<comment type="function">
    <text evidence="11">Subunit F6, of the mitochondrial membrane ATP synthase complex (F(1)F(0) ATP synthase or Complex V) that produces ATP from ADP in the presence of a proton gradient across the membrane which is generated by electron transport complexes of the respiratory chain. ATP synthase complex consist of a soluble F(1) head domain - the catalytic core - and a membrane F(1) domain - the membrane proton channel. These two domains are linked by a central stalk rotating inside the F(1) region and a stationary peripheral stalk. During catalysis, ATP synthesis in the catalytic domain of F(1) is coupled via a rotary mechanism of the central stalk subunits to proton translocation. In vivo, can only synthesize ATP although its ATP hydrolase activity can be activated artificially in vitro. Part of the complex F(0) domain. Part of the complex F(0) domain and the peripheric stalk, which acts as a stator to hold the catalytic alpha(3)beta(3) subcomplex and subunit a/ATP6 static relative to the rotary elements.</text>
</comment>
<keyword evidence="3" id="KW-0813">Transport</keyword>
<dbReference type="RefSeq" id="XP_060054551.1">
    <property type="nucleotide sequence ID" value="XM_060198568.1"/>
</dbReference>
<evidence type="ECO:0000256" key="11">
    <source>
        <dbReference type="ARBA" id="ARBA00059339"/>
    </source>
</evidence>
<sequence length="218" mass="24232">MGVTEPGTSGNKTHRRLRGGPQAPERGGSQAGPRGARAARPPPPAAALTRSGVGRPCRPRPRSRAGWEAQWRGLHVQRLSRHPRVPNYNSQQGVRGEAPGQRGLARPTTPHASLFHTLSLLLRSPTPSATPRHRYRDSGQGQEPSGRRLPPRRFLSVTITMNLQRLFRLSSLVRSAVSVHLRRNIGVTAVAFNKELDPIQKLFVDKIREYRTKRQSQI</sequence>
<feature type="region of interest" description="Disordered" evidence="14">
    <location>
        <begin position="1"/>
        <end position="109"/>
    </location>
</feature>
<organism evidence="15 16">
    <name type="scientific">Erinaceus europaeus</name>
    <name type="common">Western European hedgehog</name>
    <dbReference type="NCBI Taxonomy" id="9365"/>
    <lineage>
        <taxon>Eukaryota</taxon>
        <taxon>Metazoa</taxon>
        <taxon>Chordata</taxon>
        <taxon>Craniata</taxon>
        <taxon>Vertebrata</taxon>
        <taxon>Euteleostomi</taxon>
        <taxon>Mammalia</taxon>
        <taxon>Eutheria</taxon>
        <taxon>Laurasiatheria</taxon>
        <taxon>Eulipotyphla</taxon>
        <taxon>Erinaceidae</taxon>
        <taxon>Erinaceinae</taxon>
        <taxon>Erinaceus</taxon>
    </lineage>
</organism>
<evidence type="ECO:0000256" key="1">
    <source>
        <dbReference type="ARBA" id="ARBA00004273"/>
    </source>
</evidence>
<keyword evidence="5" id="KW-0375">Hydrogen ion transport</keyword>
<feature type="compositionally biased region" description="Polar residues" evidence="14">
    <location>
        <begin position="1"/>
        <end position="11"/>
    </location>
</feature>
<evidence type="ECO:0000256" key="2">
    <source>
        <dbReference type="ARBA" id="ARBA00007346"/>
    </source>
</evidence>
<evidence type="ECO:0000256" key="5">
    <source>
        <dbReference type="ARBA" id="ARBA00022781"/>
    </source>
</evidence>